<evidence type="ECO:0000256" key="1">
    <source>
        <dbReference type="SAM" id="MobiDB-lite"/>
    </source>
</evidence>
<dbReference type="AlphaFoldDB" id="A0A165NRK0"/>
<feature type="region of interest" description="Disordered" evidence="1">
    <location>
        <begin position="131"/>
        <end position="174"/>
    </location>
</feature>
<evidence type="ECO:0000313" key="2">
    <source>
        <dbReference type="EMBL" id="KZT67282.1"/>
    </source>
</evidence>
<evidence type="ECO:0000313" key="3">
    <source>
        <dbReference type="Proteomes" id="UP000076727"/>
    </source>
</evidence>
<feature type="compositionally biased region" description="Low complexity" evidence="1">
    <location>
        <begin position="40"/>
        <end position="51"/>
    </location>
</feature>
<reference evidence="2 3" key="1">
    <citation type="journal article" date="2016" name="Mol. Biol. Evol.">
        <title>Comparative Genomics of Early-Diverging Mushroom-Forming Fungi Provides Insights into the Origins of Lignocellulose Decay Capabilities.</title>
        <authorList>
            <person name="Nagy L.G."/>
            <person name="Riley R."/>
            <person name="Tritt A."/>
            <person name="Adam C."/>
            <person name="Daum C."/>
            <person name="Floudas D."/>
            <person name="Sun H."/>
            <person name="Yadav J.S."/>
            <person name="Pangilinan J."/>
            <person name="Larsson K.H."/>
            <person name="Matsuura K."/>
            <person name="Barry K."/>
            <person name="Labutti K."/>
            <person name="Kuo R."/>
            <person name="Ohm R.A."/>
            <person name="Bhattacharya S.S."/>
            <person name="Shirouzu T."/>
            <person name="Yoshinaga Y."/>
            <person name="Martin F.M."/>
            <person name="Grigoriev I.V."/>
            <person name="Hibbett D.S."/>
        </authorList>
    </citation>
    <scope>NUCLEOTIDE SEQUENCE [LARGE SCALE GENOMIC DNA]</scope>
    <source>
        <strain evidence="2 3">L-15889</strain>
    </source>
</reference>
<keyword evidence="3" id="KW-1185">Reference proteome</keyword>
<feature type="compositionally biased region" description="Basic and acidic residues" evidence="1">
    <location>
        <begin position="154"/>
        <end position="174"/>
    </location>
</feature>
<proteinExistence type="predicted"/>
<organism evidence="2 3">
    <name type="scientific">Daedalea quercina L-15889</name>
    <dbReference type="NCBI Taxonomy" id="1314783"/>
    <lineage>
        <taxon>Eukaryota</taxon>
        <taxon>Fungi</taxon>
        <taxon>Dikarya</taxon>
        <taxon>Basidiomycota</taxon>
        <taxon>Agaricomycotina</taxon>
        <taxon>Agaricomycetes</taxon>
        <taxon>Polyporales</taxon>
        <taxon>Fomitopsis</taxon>
    </lineage>
</organism>
<name>A0A165NRK0_9APHY</name>
<gene>
    <name evidence="2" type="ORF">DAEQUDRAFT_402782</name>
</gene>
<protein>
    <submittedName>
        <fullName evidence="2">Uncharacterized protein</fullName>
    </submittedName>
</protein>
<feature type="region of interest" description="Disordered" evidence="1">
    <location>
        <begin position="1"/>
        <end position="67"/>
    </location>
</feature>
<feature type="compositionally biased region" description="Basic residues" evidence="1">
    <location>
        <begin position="201"/>
        <end position="217"/>
    </location>
</feature>
<accession>A0A165NRK0</accession>
<sequence>MASREYTSCARMTRSRGLLTTRKTGTNQGHGRGHGRGGRQARTGGQQQSTGPADIQPTSRTPLKASPRALRAVLARTRMHARRRGELAKVRELHPLLRLRVLLLRAVLARGEAERVGVRRRRRRGELERGELDGRRRGAGRGHGRGARAVHAGELGRGRHLDERGAARVDGRHAERDADRVREVVVVARVRRRPRRRRRRRVVVRRVQRRRRARARRAPAAPKARERVRVAAGRAAGAARPAAELRRRDRGALVRVRRVEAVPDAGADVRGVVHGRERRRVAREVPGAPALAPEERAARAAAAAAAAARVRAVVRVRGVRVRVRVLVRGVQGRGRQAERRWRARGRARVDVERAEAPEEGARARRHVLTLQRARVLRRRRQRRGVRVRLGGGGGGVVRGGQRGLDRVRVGRDGRGRVVVADVEALAVRCGRGVVRLGPCVRGAVVARVRRVDDVAARDGVRGEHVAARGAEAAAPARAPEVLLLLLVVQRGHERALALAARAKVPRVRVARVLGRGRVERRRERRVRGALGEPAVEGEHLRVPRLVLRAAQGLAVPELVVGAAQGLAALERVELLHGDARQRGERVGMGMRGDVGGRGGGKVRCRVASWSSPRVVETGGWVVIRAGIRREQRGRACIGLVLEADRCQSVRTAERTAAHVGCSEQSPRRTSSSLFARLRAFFFALTLSTSMSPLRPLSSTLSSSYSPLGLLLLRWWALALAPEPPT</sequence>
<feature type="region of interest" description="Disordered" evidence="1">
    <location>
        <begin position="201"/>
        <end position="228"/>
    </location>
</feature>
<dbReference type="EMBL" id="KV429078">
    <property type="protein sequence ID" value="KZT67282.1"/>
    <property type="molecule type" value="Genomic_DNA"/>
</dbReference>
<dbReference type="Proteomes" id="UP000076727">
    <property type="component" value="Unassembled WGS sequence"/>
</dbReference>
<feature type="compositionally biased region" description="Basic residues" evidence="1">
    <location>
        <begin position="137"/>
        <end position="148"/>
    </location>
</feature>